<dbReference type="EMBL" id="DF237850">
    <property type="protein sequence ID" value="GAQ91997.1"/>
    <property type="molecule type" value="Genomic_DNA"/>
</dbReference>
<proteinExistence type="predicted"/>
<name>A0A1Y1ITL7_KLENI</name>
<dbReference type="Proteomes" id="UP000054558">
    <property type="component" value="Unassembled WGS sequence"/>
</dbReference>
<evidence type="ECO:0000313" key="2">
    <source>
        <dbReference type="Proteomes" id="UP000054558"/>
    </source>
</evidence>
<reference evidence="1 2" key="1">
    <citation type="journal article" date="2014" name="Nat. Commun.">
        <title>Klebsormidium flaccidum genome reveals primary factors for plant terrestrial adaptation.</title>
        <authorList>
            <person name="Hori K."/>
            <person name="Maruyama F."/>
            <person name="Fujisawa T."/>
            <person name="Togashi T."/>
            <person name="Yamamoto N."/>
            <person name="Seo M."/>
            <person name="Sato S."/>
            <person name="Yamada T."/>
            <person name="Mori H."/>
            <person name="Tajima N."/>
            <person name="Moriyama T."/>
            <person name="Ikeuchi M."/>
            <person name="Watanabe M."/>
            <person name="Wada H."/>
            <person name="Kobayashi K."/>
            <person name="Saito M."/>
            <person name="Masuda T."/>
            <person name="Sasaki-Sekimoto Y."/>
            <person name="Mashiguchi K."/>
            <person name="Awai K."/>
            <person name="Shimojima M."/>
            <person name="Masuda S."/>
            <person name="Iwai M."/>
            <person name="Nobusawa T."/>
            <person name="Narise T."/>
            <person name="Kondo S."/>
            <person name="Saito H."/>
            <person name="Sato R."/>
            <person name="Murakawa M."/>
            <person name="Ihara Y."/>
            <person name="Oshima-Yamada Y."/>
            <person name="Ohtaka K."/>
            <person name="Satoh M."/>
            <person name="Sonobe K."/>
            <person name="Ishii M."/>
            <person name="Ohtani R."/>
            <person name="Kanamori-Sato M."/>
            <person name="Honoki R."/>
            <person name="Miyazaki D."/>
            <person name="Mochizuki H."/>
            <person name="Umetsu J."/>
            <person name="Higashi K."/>
            <person name="Shibata D."/>
            <person name="Kamiya Y."/>
            <person name="Sato N."/>
            <person name="Nakamura Y."/>
            <person name="Tabata S."/>
            <person name="Ida S."/>
            <person name="Kurokawa K."/>
            <person name="Ohta H."/>
        </authorList>
    </citation>
    <scope>NUCLEOTIDE SEQUENCE [LARGE SCALE GENOMIC DNA]</scope>
    <source>
        <strain evidence="1 2">NIES-2285</strain>
    </source>
</reference>
<evidence type="ECO:0000313" key="1">
    <source>
        <dbReference type="EMBL" id="GAQ91997.1"/>
    </source>
</evidence>
<dbReference type="AlphaFoldDB" id="A0A1Y1ITL7"/>
<keyword evidence="2" id="KW-1185">Reference proteome</keyword>
<protein>
    <submittedName>
        <fullName evidence="1">Uncharacterized protein</fullName>
    </submittedName>
</protein>
<organism evidence="1 2">
    <name type="scientific">Klebsormidium nitens</name>
    <name type="common">Green alga</name>
    <name type="synonym">Ulothrix nitens</name>
    <dbReference type="NCBI Taxonomy" id="105231"/>
    <lineage>
        <taxon>Eukaryota</taxon>
        <taxon>Viridiplantae</taxon>
        <taxon>Streptophyta</taxon>
        <taxon>Klebsormidiophyceae</taxon>
        <taxon>Klebsormidiales</taxon>
        <taxon>Klebsormidiaceae</taxon>
        <taxon>Klebsormidium</taxon>
    </lineage>
</organism>
<sequence length="77" mass="8588">MAEKQNKKEEPVEDDSATIDDEVVLIDSTLDDDAVSEPNVCQSRVCFALILCDRWSNRLLRAFDLFSYSLTVGATAC</sequence>
<gene>
    <name evidence="1" type="ORF">KFL_009010010</name>
</gene>
<accession>A0A1Y1ITL7</accession>